<protein>
    <submittedName>
        <fullName evidence="1">Alkaline phosphatase</fullName>
        <ecNumber evidence="1">3.1.3.1</ecNumber>
    </submittedName>
</protein>
<dbReference type="STRING" id="595434.RISK_005847"/>
<evidence type="ECO:0000313" key="2">
    <source>
        <dbReference type="Proteomes" id="UP000036367"/>
    </source>
</evidence>
<dbReference type="SUPFAM" id="SSF63446">
    <property type="entry name" value="Type I dockerin domain"/>
    <property type="match status" value="1"/>
</dbReference>
<dbReference type="PATRIC" id="fig|595434.4.peg.5550"/>
<dbReference type="Pfam" id="PF00404">
    <property type="entry name" value="Dockerin_1"/>
    <property type="match status" value="1"/>
</dbReference>
<dbReference type="AlphaFoldDB" id="A0A0J1B6D0"/>
<dbReference type="Proteomes" id="UP000036367">
    <property type="component" value="Unassembled WGS sequence"/>
</dbReference>
<organism evidence="1 2">
    <name type="scientific">Rhodopirellula islandica</name>
    <dbReference type="NCBI Taxonomy" id="595434"/>
    <lineage>
        <taxon>Bacteria</taxon>
        <taxon>Pseudomonadati</taxon>
        <taxon>Planctomycetota</taxon>
        <taxon>Planctomycetia</taxon>
        <taxon>Pirellulales</taxon>
        <taxon>Pirellulaceae</taxon>
        <taxon>Rhodopirellula</taxon>
    </lineage>
</organism>
<dbReference type="GO" id="GO:0000272">
    <property type="term" value="P:polysaccharide catabolic process"/>
    <property type="evidence" value="ECO:0007669"/>
    <property type="project" value="InterPro"/>
</dbReference>
<name>A0A0J1B6D0_RHOIS</name>
<dbReference type="GO" id="GO:0004553">
    <property type="term" value="F:hydrolase activity, hydrolyzing O-glycosyl compounds"/>
    <property type="evidence" value="ECO:0007669"/>
    <property type="project" value="InterPro"/>
</dbReference>
<keyword evidence="1" id="KW-0378">Hydrolase</keyword>
<evidence type="ECO:0000313" key="1">
    <source>
        <dbReference type="EMBL" id="KLU02021.1"/>
    </source>
</evidence>
<dbReference type="InterPro" id="IPR036439">
    <property type="entry name" value="Dockerin_dom_sf"/>
</dbReference>
<sequence length="434" mass="44550">MTTAFAATAAGTFTVGVQVTDDEGATGVDTTTVTVSVVPATPGLVVNQSAGSTVVNENGTSDSVTVSLASQPTDDVTVTISSGDTGEISVGTAALTFTPDNWNVDQTFVVTGVADGIVDGDQTVDVTLTVSSQDADYAAISDSEIVATNQDTDTTPDIPAQIITPDFVVRPHLISAGSVQTAILFVAHATGTMTVVPIGTASVGESIRILDGDVQQVSQFVNGAAQATVNAGGLYAIIFEAHSSDRMYSVGSTAGTDAFSLTATNNFLQPTDTNGDSQTTALDALVVVNRLNEMSDAAGEPVSDPSWVDVNADGAVTALDALIVINQLNRSQDPGSDSTPAGESLEAWDLAAPVQVFSLPSANEDRTESEELGIDASVSEVASSNTSLNGGLLHQDLVDQAFCDAFIDGVDDDSDDSHTDLQLLTDDGFDLSWL</sequence>
<reference evidence="1" key="1">
    <citation type="submission" date="2015-05" db="EMBL/GenBank/DDBJ databases">
        <title>Permanent draft genome of Rhodopirellula islandicus K833.</title>
        <authorList>
            <person name="Kizina J."/>
            <person name="Richter M."/>
            <person name="Glockner F.O."/>
            <person name="Harder J."/>
        </authorList>
    </citation>
    <scope>NUCLEOTIDE SEQUENCE [LARGE SCALE GENOMIC DNA]</scope>
    <source>
        <strain evidence="1">K833</strain>
    </source>
</reference>
<accession>A0A0J1B6D0</accession>
<proteinExistence type="predicted"/>
<dbReference type="EMBL" id="LECT01000046">
    <property type="protein sequence ID" value="KLU02021.1"/>
    <property type="molecule type" value="Genomic_DNA"/>
</dbReference>
<keyword evidence="2" id="KW-1185">Reference proteome</keyword>
<dbReference type="GO" id="GO:0004035">
    <property type="term" value="F:alkaline phosphatase activity"/>
    <property type="evidence" value="ECO:0007669"/>
    <property type="project" value="UniProtKB-EC"/>
</dbReference>
<comment type="caution">
    <text evidence="1">The sequence shown here is derived from an EMBL/GenBank/DDBJ whole genome shotgun (WGS) entry which is preliminary data.</text>
</comment>
<dbReference type="EC" id="3.1.3.1" evidence="1"/>
<gene>
    <name evidence="1" type="ORF">RISK_005847</name>
</gene>
<dbReference type="InterPro" id="IPR002105">
    <property type="entry name" value="Dockerin_1_rpt"/>
</dbReference>
<dbReference type="Gene3D" id="1.10.1330.10">
    <property type="entry name" value="Dockerin domain"/>
    <property type="match status" value="1"/>
</dbReference>